<name>A0ABN1FTJ7_9BACI</name>
<evidence type="ECO:0000256" key="2">
    <source>
        <dbReference type="ARBA" id="ARBA00004651"/>
    </source>
</evidence>
<feature type="domain" description="Histidine kinase" evidence="15">
    <location>
        <begin position="237"/>
        <end position="438"/>
    </location>
</feature>
<evidence type="ECO:0000313" key="17">
    <source>
        <dbReference type="EMBL" id="GAA0597511.1"/>
    </source>
</evidence>
<keyword evidence="8" id="KW-0547">Nucleotide-binding</keyword>
<dbReference type="Gene3D" id="6.10.340.10">
    <property type="match status" value="1"/>
</dbReference>
<reference evidence="17 18" key="1">
    <citation type="journal article" date="2019" name="Int. J. Syst. Evol. Microbiol.">
        <title>The Global Catalogue of Microorganisms (GCM) 10K type strain sequencing project: providing services to taxonomists for standard genome sequencing and annotation.</title>
        <authorList>
            <consortium name="The Broad Institute Genomics Platform"/>
            <consortium name="The Broad Institute Genome Sequencing Center for Infectious Disease"/>
            <person name="Wu L."/>
            <person name="Ma J."/>
        </authorList>
    </citation>
    <scope>NUCLEOTIDE SEQUENCE [LARGE SCALE GENOMIC DNA]</scope>
    <source>
        <strain evidence="17 18">JCM 15395</strain>
    </source>
</reference>
<feature type="transmembrane region" description="Helical" evidence="14">
    <location>
        <begin position="12"/>
        <end position="35"/>
    </location>
</feature>
<dbReference type="PROSITE" id="PS50885">
    <property type="entry name" value="HAMP"/>
    <property type="match status" value="1"/>
</dbReference>
<dbReference type="Pfam" id="PF00512">
    <property type="entry name" value="HisKA"/>
    <property type="match status" value="1"/>
</dbReference>
<comment type="subcellular location">
    <subcellularLocation>
        <location evidence="2">Cell membrane</location>
        <topology evidence="2">Multi-pass membrane protein</topology>
    </subcellularLocation>
</comment>
<keyword evidence="12" id="KW-0902">Two-component regulatory system</keyword>
<evidence type="ECO:0000256" key="14">
    <source>
        <dbReference type="SAM" id="Phobius"/>
    </source>
</evidence>
<feature type="domain" description="HAMP" evidence="16">
    <location>
        <begin position="177"/>
        <end position="229"/>
    </location>
</feature>
<dbReference type="InterPro" id="IPR036890">
    <property type="entry name" value="HATPase_C_sf"/>
</dbReference>
<evidence type="ECO:0000256" key="11">
    <source>
        <dbReference type="ARBA" id="ARBA00022989"/>
    </source>
</evidence>
<evidence type="ECO:0000256" key="10">
    <source>
        <dbReference type="ARBA" id="ARBA00022840"/>
    </source>
</evidence>
<comment type="caution">
    <text evidence="17">The sequence shown here is derived from an EMBL/GenBank/DDBJ whole genome shotgun (WGS) entry which is preliminary data.</text>
</comment>
<evidence type="ECO:0000256" key="6">
    <source>
        <dbReference type="ARBA" id="ARBA00022679"/>
    </source>
</evidence>
<dbReference type="InterPro" id="IPR050398">
    <property type="entry name" value="HssS/ArlS-like"/>
</dbReference>
<dbReference type="InterPro" id="IPR036097">
    <property type="entry name" value="HisK_dim/P_sf"/>
</dbReference>
<comment type="catalytic activity">
    <reaction evidence="1">
        <text>ATP + protein L-histidine = ADP + protein N-phospho-L-histidine.</text>
        <dbReference type="EC" id="2.7.13.3"/>
    </reaction>
</comment>
<dbReference type="InterPro" id="IPR004358">
    <property type="entry name" value="Sig_transdc_His_kin-like_C"/>
</dbReference>
<evidence type="ECO:0000256" key="7">
    <source>
        <dbReference type="ARBA" id="ARBA00022692"/>
    </source>
</evidence>
<evidence type="ECO:0000256" key="8">
    <source>
        <dbReference type="ARBA" id="ARBA00022741"/>
    </source>
</evidence>
<keyword evidence="7 14" id="KW-0812">Transmembrane</keyword>
<evidence type="ECO:0000256" key="12">
    <source>
        <dbReference type="ARBA" id="ARBA00023012"/>
    </source>
</evidence>
<keyword evidence="10" id="KW-0067">ATP-binding</keyword>
<dbReference type="Pfam" id="PF02518">
    <property type="entry name" value="HATPase_c"/>
    <property type="match status" value="1"/>
</dbReference>
<evidence type="ECO:0000256" key="5">
    <source>
        <dbReference type="ARBA" id="ARBA00022553"/>
    </source>
</evidence>
<keyword evidence="13 14" id="KW-0472">Membrane</keyword>
<dbReference type="PRINTS" id="PR00344">
    <property type="entry name" value="BCTRLSENSOR"/>
</dbReference>
<keyword evidence="6" id="KW-0808">Transferase</keyword>
<keyword evidence="18" id="KW-1185">Reference proteome</keyword>
<keyword evidence="11 14" id="KW-1133">Transmembrane helix</keyword>
<dbReference type="RefSeq" id="WP_343811237.1">
    <property type="nucleotide sequence ID" value="NZ_BAAADS010000008.1"/>
</dbReference>
<evidence type="ECO:0000259" key="15">
    <source>
        <dbReference type="PROSITE" id="PS50109"/>
    </source>
</evidence>
<sequence length="438" mass="50146">MKLQSQLNLAFSALLLVILTAAGFVTYSLILDMLIDDEKAELRQKGELLVEVINEQYGTLKNDQQLSDFLEEQNLQLFLYSRKQNSVLFYTMPRQFVEGFSKEDYFENKEEELWEIGNRKYVTSRILFYPESSGMELILLTPLNDLQKVQQDFFRRLLIVFIIGAIAAMMLSYFLTNKLVTPLSRLKHQLKKIEKRKFDDVEPINATGEIREVAESVYDMATELQRYMNTQQAFFQNASHELKTPLMTIQGYAEGIRDKVFDQADEEKGLEMMVTEVNRLKTIINEMILLAKLDSSQTEYQPETVRTSEMIQQVLDRTLPKVNEKGIELTYDEDPESTLFVDQEKLLRALLNITVNAIRHAPSRVNISVNGKTIIIEDDGDGVSEDLIPHIFHRFVKGKNGETGLGLAIARAIIEQSGGKITVDDSELGGAKFTIRFL</sequence>
<organism evidence="17 18">
    <name type="scientific">Virgibacillus siamensis</name>
    <dbReference type="NCBI Taxonomy" id="480071"/>
    <lineage>
        <taxon>Bacteria</taxon>
        <taxon>Bacillati</taxon>
        <taxon>Bacillota</taxon>
        <taxon>Bacilli</taxon>
        <taxon>Bacillales</taxon>
        <taxon>Bacillaceae</taxon>
        <taxon>Virgibacillus</taxon>
    </lineage>
</organism>
<keyword evidence="4" id="KW-1003">Cell membrane</keyword>
<evidence type="ECO:0000256" key="9">
    <source>
        <dbReference type="ARBA" id="ARBA00022777"/>
    </source>
</evidence>
<dbReference type="EMBL" id="BAAADS010000008">
    <property type="protein sequence ID" value="GAA0597511.1"/>
    <property type="molecule type" value="Genomic_DNA"/>
</dbReference>
<dbReference type="PROSITE" id="PS50109">
    <property type="entry name" value="HIS_KIN"/>
    <property type="match status" value="1"/>
</dbReference>
<dbReference type="SUPFAM" id="SSF47384">
    <property type="entry name" value="Homodimeric domain of signal transducing histidine kinase"/>
    <property type="match status" value="1"/>
</dbReference>
<keyword evidence="5" id="KW-0597">Phosphoprotein</keyword>
<dbReference type="InterPro" id="IPR003661">
    <property type="entry name" value="HisK_dim/P_dom"/>
</dbReference>
<evidence type="ECO:0000313" key="18">
    <source>
        <dbReference type="Proteomes" id="UP001500866"/>
    </source>
</evidence>
<evidence type="ECO:0000259" key="16">
    <source>
        <dbReference type="PROSITE" id="PS50885"/>
    </source>
</evidence>
<dbReference type="CDD" id="cd00082">
    <property type="entry name" value="HisKA"/>
    <property type="match status" value="1"/>
</dbReference>
<dbReference type="EC" id="2.7.13.3" evidence="3"/>
<dbReference type="CDD" id="cd06225">
    <property type="entry name" value="HAMP"/>
    <property type="match status" value="1"/>
</dbReference>
<dbReference type="SUPFAM" id="SSF55874">
    <property type="entry name" value="ATPase domain of HSP90 chaperone/DNA topoisomerase II/histidine kinase"/>
    <property type="match status" value="1"/>
</dbReference>
<evidence type="ECO:0000256" key="4">
    <source>
        <dbReference type="ARBA" id="ARBA00022475"/>
    </source>
</evidence>
<dbReference type="Gene3D" id="3.30.565.10">
    <property type="entry name" value="Histidine kinase-like ATPase, C-terminal domain"/>
    <property type="match status" value="1"/>
</dbReference>
<dbReference type="SMART" id="SM00387">
    <property type="entry name" value="HATPase_c"/>
    <property type="match status" value="1"/>
</dbReference>
<dbReference type="InterPro" id="IPR003660">
    <property type="entry name" value="HAMP_dom"/>
</dbReference>
<accession>A0ABN1FTJ7</accession>
<dbReference type="Proteomes" id="UP001500866">
    <property type="component" value="Unassembled WGS sequence"/>
</dbReference>
<protein>
    <recommendedName>
        <fullName evidence="3">histidine kinase</fullName>
        <ecNumber evidence="3">2.7.13.3</ecNumber>
    </recommendedName>
</protein>
<evidence type="ECO:0000256" key="1">
    <source>
        <dbReference type="ARBA" id="ARBA00000085"/>
    </source>
</evidence>
<proteinExistence type="predicted"/>
<evidence type="ECO:0000256" key="13">
    <source>
        <dbReference type="ARBA" id="ARBA00023136"/>
    </source>
</evidence>
<gene>
    <name evidence="17" type="ORF">GCM10009001_12110</name>
</gene>
<dbReference type="PANTHER" id="PTHR45528">
    <property type="entry name" value="SENSOR HISTIDINE KINASE CPXA"/>
    <property type="match status" value="1"/>
</dbReference>
<dbReference type="InterPro" id="IPR005467">
    <property type="entry name" value="His_kinase_dom"/>
</dbReference>
<dbReference type="Gene3D" id="1.10.287.130">
    <property type="match status" value="1"/>
</dbReference>
<dbReference type="PANTHER" id="PTHR45528:SF1">
    <property type="entry name" value="SENSOR HISTIDINE KINASE CPXA"/>
    <property type="match status" value="1"/>
</dbReference>
<dbReference type="GO" id="GO:0016301">
    <property type="term" value="F:kinase activity"/>
    <property type="evidence" value="ECO:0007669"/>
    <property type="project" value="UniProtKB-KW"/>
</dbReference>
<dbReference type="InterPro" id="IPR003594">
    <property type="entry name" value="HATPase_dom"/>
</dbReference>
<evidence type="ECO:0000256" key="3">
    <source>
        <dbReference type="ARBA" id="ARBA00012438"/>
    </source>
</evidence>
<keyword evidence="9 17" id="KW-0418">Kinase</keyword>
<feature type="transmembrane region" description="Helical" evidence="14">
    <location>
        <begin position="157"/>
        <end position="175"/>
    </location>
</feature>
<dbReference type="SMART" id="SM00388">
    <property type="entry name" value="HisKA"/>
    <property type="match status" value="1"/>
</dbReference>